<evidence type="ECO:0000313" key="2">
    <source>
        <dbReference type="Proteomes" id="UP001317322"/>
    </source>
</evidence>
<reference evidence="1 2" key="1">
    <citation type="submission" date="2022-07" db="EMBL/GenBank/DDBJ databases">
        <title>Novel species in genus cellulomonas.</title>
        <authorList>
            <person name="Ye L."/>
        </authorList>
    </citation>
    <scope>NUCLEOTIDE SEQUENCE [LARGE SCALE GENOMIC DNA]</scope>
    <source>
        <strain evidence="2">zg-Y908</strain>
    </source>
</reference>
<dbReference type="EMBL" id="CP101989">
    <property type="protein sequence ID" value="UUI67123.1"/>
    <property type="molecule type" value="Genomic_DNA"/>
</dbReference>
<sequence>MAATSRCAPVLAEFVVTQASTSRALDVDDLAEIAGSVLLVAAARILLRRD</sequence>
<dbReference type="Proteomes" id="UP001317322">
    <property type="component" value="Chromosome"/>
</dbReference>
<accession>A0ABY5KAP7</accession>
<gene>
    <name evidence="1" type="ORF">NP075_07460</name>
</gene>
<organism evidence="1 2">
    <name type="scientific">Cellulomonas wangsupingiae</name>
    <dbReference type="NCBI Taxonomy" id="2968085"/>
    <lineage>
        <taxon>Bacteria</taxon>
        <taxon>Bacillati</taxon>
        <taxon>Actinomycetota</taxon>
        <taxon>Actinomycetes</taxon>
        <taxon>Micrococcales</taxon>
        <taxon>Cellulomonadaceae</taxon>
        <taxon>Cellulomonas</taxon>
    </lineage>
</organism>
<protein>
    <submittedName>
        <fullName evidence="1">Uncharacterized protein</fullName>
    </submittedName>
</protein>
<evidence type="ECO:0000313" key="1">
    <source>
        <dbReference type="EMBL" id="UUI67123.1"/>
    </source>
</evidence>
<keyword evidence="2" id="KW-1185">Reference proteome</keyword>
<proteinExistence type="predicted"/>
<name>A0ABY5KAP7_9CELL</name>
<dbReference type="RefSeq" id="WP_227565134.1">
    <property type="nucleotide sequence ID" value="NZ_CP101989.1"/>
</dbReference>